<evidence type="ECO:0000313" key="2">
    <source>
        <dbReference type="Proteomes" id="UP000798662"/>
    </source>
</evidence>
<keyword evidence="2" id="KW-1185">Reference proteome</keyword>
<dbReference type="Proteomes" id="UP000798662">
    <property type="component" value="Chromosome 2"/>
</dbReference>
<comment type="caution">
    <text evidence="1">The sequence shown here is derived from an EMBL/GenBank/DDBJ whole genome shotgun (WGS) entry which is preliminary data.</text>
</comment>
<reference evidence="1" key="1">
    <citation type="submission" date="2019-11" db="EMBL/GenBank/DDBJ databases">
        <title>Nori genome reveals adaptations in red seaweeds to the harsh intertidal environment.</title>
        <authorList>
            <person name="Wang D."/>
            <person name="Mao Y."/>
        </authorList>
    </citation>
    <scope>NUCLEOTIDE SEQUENCE</scope>
    <source>
        <tissue evidence="1">Gametophyte</tissue>
    </source>
</reference>
<sequence length="230" mass="25258">MAAGYRPLPATSTTVGRYIAYQWLKGTVQPSSVRTHLSPVRKRHIAAGFPNPCSTDLVADALAGFTNAWLDSHGFKAKRVALPATIAWRLAQLAMTAQSATIRTRLTAVVAHFFMCRRAKDVLSLVAQDVQLLPDGGVSFQICRTKADSKRPGGERLAHTFPPITFSSIPDRPVVLLRRALAAHRSCRCPDQRMTVETLTKSYNDALAIATPEAHYFFGRLLPRPLQLPA</sequence>
<accession>A0ACC3C893</accession>
<protein>
    <submittedName>
        <fullName evidence="1">Uncharacterized protein</fullName>
    </submittedName>
</protein>
<proteinExistence type="predicted"/>
<evidence type="ECO:0000313" key="1">
    <source>
        <dbReference type="EMBL" id="KAK1866201.1"/>
    </source>
</evidence>
<gene>
    <name evidence="1" type="ORF">I4F81_008721</name>
</gene>
<name>A0ACC3C893_PYRYE</name>
<organism evidence="1 2">
    <name type="scientific">Pyropia yezoensis</name>
    <name type="common">Susabi-nori</name>
    <name type="synonym">Porphyra yezoensis</name>
    <dbReference type="NCBI Taxonomy" id="2788"/>
    <lineage>
        <taxon>Eukaryota</taxon>
        <taxon>Rhodophyta</taxon>
        <taxon>Bangiophyceae</taxon>
        <taxon>Bangiales</taxon>
        <taxon>Bangiaceae</taxon>
        <taxon>Pyropia</taxon>
    </lineage>
</organism>
<dbReference type="EMBL" id="CM020619">
    <property type="protein sequence ID" value="KAK1866201.1"/>
    <property type="molecule type" value="Genomic_DNA"/>
</dbReference>